<name>D1W7C2_9BACT</name>
<dbReference type="InterPro" id="IPR053773">
    <property type="entry name" value="Vpar_1526-like"/>
</dbReference>
<evidence type="ECO:0000256" key="1">
    <source>
        <dbReference type="SAM" id="Phobius"/>
    </source>
</evidence>
<dbReference type="EMBL" id="ADEG01000086">
    <property type="protein sequence ID" value="EFA91518.1"/>
    <property type="molecule type" value="Genomic_DNA"/>
</dbReference>
<dbReference type="eggNOG" id="ENOG502ZA7S">
    <property type="taxonomic scope" value="Bacteria"/>
</dbReference>
<keyword evidence="1" id="KW-0472">Membrane</keyword>
<dbReference type="Proteomes" id="UP000005283">
    <property type="component" value="Unassembled WGS sequence"/>
</dbReference>
<proteinExistence type="predicted"/>
<protein>
    <submittedName>
        <fullName evidence="2">Uncharacterized protein</fullName>
    </submittedName>
</protein>
<dbReference type="STRING" id="679190.HMPREF0650_2413"/>
<organism evidence="2 3">
    <name type="scientific">Hoylesella buccalis ATCC 35310</name>
    <dbReference type="NCBI Taxonomy" id="679190"/>
    <lineage>
        <taxon>Bacteria</taxon>
        <taxon>Pseudomonadati</taxon>
        <taxon>Bacteroidota</taxon>
        <taxon>Bacteroidia</taxon>
        <taxon>Bacteroidales</taxon>
        <taxon>Prevotellaceae</taxon>
        <taxon>Hoylesella</taxon>
    </lineage>
</organism>
<dbReference type="AlphaFoldDB" id="D1W7C2"/>
<reference evidence="2 3" key="1">
    <citation type="submission" date="2009-12" db="EMBL/GenBank/DDBJ databases">
        <title>Genome Sequence of Prevotella buccalis ATCC 35310.</title>
        <authorList>
            <person name="Durkin A.S."/>
            <person name="Madupu R."/>
            <person name="Torralba M."/>
            <person name="Methe B."/>
            <person name="Sutton G."/>
            <person name="Strausberg R.L."/>
            <person name="Nelson K.E."/>
        </authorList>
    </citation>
    <scope>NUCLEOTIDE SEQUENCE [LARGE SCALE GENOMIC DNA]</scope>
    <source>
        <strain evidence="2 3">ATCC 35310</strain>
    </source>
</reference>
<feature type="transmembrane region" description="Helical" evidence="1">
    <location>
        <begin position="367"/>
        <end position="389"/>
    </location>
</feature>
<evidence type="ECO:0000313" key="3">
    <source>
        <dbReference type="Proteomes" id="UP000005283"/>
    </source>
</evidence>
<keyword evidence="3" id="KW-1185">Reference proteome</keyword>
<keyword evidence="1" id="KW-1133">Transmembrane helix</keyword>
<dbReference type="NCBIfam" id="NF045477">
    <property type="entry name" value="LPO_1073_dom"/>
    <property type="match status" value="1"/>
</dbReference>
<gene>
    <name evidence="2" type="ORF">HMPREF0650_2413</name>
</gene>
<accession>D1W7C2</accession>
<dbReference type="RefSeq" id="WP_004350116.1">
    <property type="nucleotide sequence ID" value="NZ_ADEG01000086.1"/>
</dbReference>
<sequence length="400" mass="45612">MEINKSEQTAGDNSTQVQAGTVNNYYNTTTTNIIGIDEERARNICKEEYAIAKANWTQEAQGIAQERVIALEDKLIPKMQQHDETLKIFGDPAFQFVLRKAQISAASSGEEKDLDILSELIVHRAEQNGNRERTLGITKAIEIIDQIPESSLIGLSTFYAIHRYVPESFDIHQGLKTLDNLYKSIINDTELPVGTQWIENLDVLSAVRMGSSGIQSFKKMEEFLSNKLACLPIGIERYSTEYNKILLELHNVSLYDPKEEITELNEDNGDNKKILKIKIPLFKEHPLREGFLICTYPPEAFTEGNSISFKVNLGAQELDIPLNREQFLAFKHLSEITYKDGRNVESLTSKLIKEWDNYENLKNVRIWWNQLPIFFTITPIGVAIANAYIRTKYPAIPSMY</sequence>
<evidence type="ECO:0000313" key="2">
    <source>
        <dbReference type="EMBL" id="EFA91518.1"/>
    </source>
</evidence>
<keyword evidence="1" id="KW-0812">Transmembrane</keyword>
<comment type="caution">
    <text evidence="2">The sequence shown here is derived from an EMBL/GenBank/DDBJ whole genome shotgun (WGS) entry which is preliminary data.</text>
</comment>